<proteinExistence type="predicted"/>
<evidence type="ECO:0000313" key="1">
    <source>
        <dbReference type="EMBL" id="KRX10166.1"/>
    </source>
</evidence>
<dbReference type="AlphaFoldDB" id="A0A0V0R6M7"/>
<dbReference type="EMBL" id="LDAU01000040">
    <property type="protein sequence ID" value="KRX10166.1"/>
    <property type="molecule type" value="Genomic_DNA"/>
</dbReference>
<name>A0A0V0R6M7_PSEPJ</name>
<evidence type="ECO:0000313" key="2">
    <source>
        <dbReference type="Proteomes" id="UP000054937"/>
    </source>
</evidence>
<sequence length="787" mass="93093">MQVKTEGNEKIYSQKALNNYIKKYQSPNFQKQQENNSFLTPKQLSEIIGQQYKISLSINLAPKQDQSQQDLVGSKKYALLSQKLNTKKSKFYLSNKSVQNQTFQNLLVRNSQLRSPDQQKQKFANLATFCKKTQEINQNQLQPSLQKLDVNTPNYWMKSVKAYENFKNSVKSHSFQKINFSSFTQKKGKIIKNIKQNEESGKKNINLENSQQKKKQDSYSFQQAKFQKFQSTQFVKGKINVESDRKSTNYNNNNNNNYQKEFEYINYAKKSKKQVYKFKDNGQFKILKKQQSSSSSDEDDNKQNQLAYLSKKSQQKYIDFNDEFVSPQKIIKTEGNLYQTPEQDKSSVVKSVSRNFNYEKNLNSFENCSTQDKASNGSKSYGQNNQELVQFSEKETNKQVTNKKIFLKKQTSLLIIEQEEKDSLIKGSQKIIQHEENVEMQIFSSQKQQQKRSRLFMRSKTQKISIIKDDKEVETYVIEKFSCEKVEEINQNQKQDLKENEYSKQDNHIFNFQKDFFNQEEFQFDSKEKDNINLSTQEDQIKEFYNFQKQYNQGNLMEAADNLFYIENENEKQNQISNDDKKDLISINLNKGENQQKIEQKINCDNTYKKEKKPKIKKVQENKPVYDFDSSNLSSRNRYKSIPIFESQNNKQLSANQANRQQLNDVQKIVRQKITQNLDISKIRQDFEKISEFQQNQNYDSPKIVIKDASIVNTPYCEKKQEILKQRKEGKLRSHTIGYDLSKEEEIEHIKIKNLEFFSEYLNKLKRKWKRQISSFSRQNSQAIPFD</sequence>
<comment type="caution">
    <text evidence="1">The sequence shown here is derived from an EMBL/GenBank/DDBJ whole genome shotgun (WGS) entry which is preliminary data.</text>
</comment>
<protein>
    <submittedName>
        <fullName evidence="1">Uncharacterized protein</fullName>
    </submittedName>
</protein>
<accession>A0A0V0R6M7</accession>
<reference evidence="1 2" key="1">
    <citation type="journal article" date="2015" name="Sci. Rep.">
        <title>Genome of the facultative scuticociliatosis pathogen Pseudocohnilembus persalinus provides insight into its virulence through horizontal gene transfer.</title>
        <authorList>
            <person name="Xiong J."/>
            <person name="Wang G."/>
            <person name="Cheng J."/>
            <person name="Tian M."/>
            <person name="Pan X."/>
            <person name="Warren A."/>
            <person name="Jiang C."/>
            <person name="Yuan D."/>
            <person name="Miao W."/>
        </authorList>
    </citation>
    <scope>NUCLEOTIDE SEQUENCE [LARGE SCALE GENOMIC DNA]</scope>
    <source>
        <strain evidence="1">36N120E</strain>
    </source>
</reference>
<organism evidence="1 2">
    <name type="scientific">Pseudocohnilembus persalinus</name>
    <name type="common">Ciliate</name>
    <dbReference type="NCBI Taxonomy" id="266149"/>
    <lineage>
        <taxon>Eukaryota</taxon>
        <taxon>Sar</taxon>
        <taxon>Alveolata</taxon>
        <taxon>Ciliophora</taxon>
        <taxon>Intramacronucleata</taxon>
        <taxon>Oligohymenophorea</taxon>
        <taxon>Scuticociliatia</taxon>
        <taxon>Philasterida</taxon>
        <taxon>Pseudocohnilembidae</taxon>
        <taxon>Pseudocohnilembus</taxon>
    </lineage>
</organism>
<dbReference type="InParanoid" id="A0A0V0R6M7"/>
<dbReference type="Proteomes" id="UP000054937">
    <property type="component" value="Unassembled WGS sequence"/>
</dbReference>
<gene>
    <name evidence="1" type="ORF">PPERSA_08569</name>
</gene>
<keyword evidence="2" id="KW-1185">Reference proteome</keyword>